<gene>
    <name evidence="1" type="ORF">Nkreftii_002986</name>
</gene>
<sequence>MSKKRMSLTRPVKMLTIVARPDPSLTPVGSELVPLRTRVHLSYGRAQRVVQACSQQAAVFAGWLHRTSWRATERGWNAAKVLGSGVSFIFQGASTTAHALRGGTTKAVGWVRHGPRVSEERLQIAASPALESVTREPDLIHEVRMLRAQVRAQNKILAELTYVLMEDRKRVRESDQLIGHHDRQTESRLLRVLQANAGSEENWGNTKSTSAHVIAD</sequence>
<evidence type="ECO:0000313" key="2">
    <source>
        <dbReference type="Proteomes" id="UP000593737"/>
    </source>
</evidence>
<name>A0A7S8FG81_9BACT</name>
<reference evidence="1 2" key="1">
    <citation type="journal article" date="2020" name="ISME J.">
        <title>Enrichment and physiological characterization of a novel comammox Nitrospira indicates ammonium inhibition of complete nitrification.</title>
        <authorList>
            <person name="Sakoula D."/>
            <person name="Koch H."/>
            <person name="Frank J."/>
            <person name="Jetten M.S.M."/>
            <person name="van Kessel M.A.H.J."/>
            <person name="Lucker S."/>
        </authorList>
    </citation>
    <scope>NUCLEOTIDE SEQUENCE [LARGE SCALE GENOMIC DNA]</scope>
    <source>
        <strain evidence="1">Comreactor17</strain>
    </source>
</reference>
<protein>
    <submittedName>
        <fullName evidence="1">Uncharacterized protein</fullName>
    </submittedName>
</protein>
<accession>A0A7S8FG81</accession>
<dbReference type="AlphaFoldDB" id="A0A7S8FG81"/>
<dbReference type="KEGG" id="nkf:Nkreftii_002986"/>
<dbReference type="Proteomes" id="UP000593737">
    <property type="component" value="Chromosome"/>
</dbReference>
<evidence type="ECO:0000313" key="1">
    <source>
        <dbReference type="EMBL" id="QPD05212.1"/>
    </source>
</evidence>
<organism evidence="1 2">
    <name type="scientific">Candidatus Nitrospira kreftii</name>
    <dbReference type="NCBI Taxonomy" id="2652173"/>
    <lineage>
        <taxon>Bacteria</taxon>
        <taxon>Pseudomonadati</taxon>
        <taxon>Nitrospirota</taxon>
        <taxon>Nitrospiria</taxon>
        <taxon>Nitrospirales</taxon>
        <taxon>Nitrospiraceae</taxon>
        <taxon>Nitrospira</taxon>
    </lineage>
</organism>
<dbReference type="EMBL" id="CP047423">
    <property type="protein sequence ID" value="QPD05212.1"/>
    <property type="molecule type" value="Genomic_DNA"/>
</dbReference>
<proteinExistence type="predicted"/>